<feature type="transmembrane region" description="Helical" evidence="2">
    <location>
        <begin position="12"/>
        <end position="33"/>
    </location>
</feature>
<dbReference type="InterPro" id="IPR047709">
    <property type="entry name" value="HpsJ-like"/>
</dbReference>
<protein>
    <submittedName>
        <fullName evidence="3">Uncharacterized protein</fullName>
    </submittedName>
</protein>
<feature type="coiled-coil region" evidence="1">
    <location>
        <begin position="148"/>
        <end position="175"/>
    </location>
</feature>
<evidence type="ECO:0000313" key="3">
    <source>
        <dbReference type="EMBL" id="MBE9039753.1"/>
    </source>
</evidence>
<dbReference type="RefSeq" id="WP_264320014.1">
    <property type="nucleotide sequence ID" value="NZ_JADEXN010000029.1"/>
</dbReference>
<accession>A0A928VUX0</accession>
<organism evidence="3 4">
    <name type="scientific">Zarconia navalis LEGE 11467</name>
    <dbReference type="NCBI Taxonomy" id="1828826"/>
    <lineage>
        <taxon>Bacteria</taxon>
        <taxon>Bacillati</taxon>
        <taxon>Cyanobacteriota</taxon>
        <taxon>Cyanophyceae</taxon>
        <taxon>Oscillatoriophycideae</taxon>
        <taxon>Oscillatoriales</taxon>
        <taxon>Oscillatoriales incertae sedis</taxon>
        <taxon>Zarconia</taxon>
        <taxon>Zarconia navalis</taxon>
    </lineage>
</organism>
<dbReference type="AlphaFoldDB" id="A0A928VUX0"/>
<name>A0A928VUX0_9CYAN</name>
<reference evidence="3" key="1">
    <citation type="submission" date="2020-10" db="EMBL/GenBank/DDBJ databases">
        <authorList>
            <person name="Castelo-Branco R."/>
            <person name="Eusebio N."/>
            <person name="Adriana R."/>
            <person name="Vieira A."/>
            <person name="Brugerolle De Fraissinette N."/>
            <person name="Rezende De Castro R."/>
            <person name="Schneider M.P."/>
            <person name="Vasconcelos V."/>
            <person name="Leao P.N."/>
        </authorList>
    </citation>
    <scope>NUCLEOTIDE SEQUENCE</scope>
    <source>
        <strain evidence="3">LEGE 11467</strain>
    </source>
</reference>
<keyword evidence="2" id="KW-0812">Transmembrane</keyword>
<keyword evidence="2" id="KW-0472">Membrane</keyword>
<keyword evidence="1" id="KW-0175">Coiled coil</keyword>
<dbReference type="NCBIfam" id="NF038305">
    <property type="entry name" value="HpsJ_fam"/>
    <property type="match status" value="1"/>
</dbReference>
<keyword evidence="2" id="KW-1133">Transmembrane helix</keyword>
<sequence length="276" mass="31012">MKATRRQPSSLAALALKWVGIILLLSYLLDVLVEPLPYQFLDLGWRIRVLTQLVDKGIIALMGLAMLFAGDWIDATTTNAAPPHNKLLDLRFWALILSSILGFIFFVLAPLHIIDVNRASTQQLARIDQQTQQAETQLETQLGSENFQQQIEQRKEALRQQIGTLLENEEQLNEALANEQLPPEIKAVLEESKTNPRVLDEFLEEQAQALPAQLETQILEQRQNLEKQTRLTSWKSSLRVGLSSWLLAAGYIVIGWTGLRGMLGGSPRVSRQAPMG</sequence>
<feature type="transmembrane region" description="Helical" evidence="2">
    <location>
        <begin position="240"/>
        <end position="259"/>
    </location>
</feature>
<evidence type="ECO:0000313" key="4">
    <source>
        <dbReference type="Proteomes" id="UP000621799"/>
    </source>
</evidence>
<evidence type="ECO:0000256" key="2">
    <source>
        <dbReference type="SAM" id="Phobius"/>
    </source>
</evidence>
<keyword evidence="4" id="KW-1185">Reference proteome</keyword>
<dbReference type="EMBL" id="JADEXN010000029">
    <property type="protein sequence ID" value="MBE9039753.1"/>
    <property type="molecule type" value="Genomic_DNA"/>
</dbReference>
<evidence type="ECO:0000256" key="1">
    <source>
        <dbReference type="SAM" id="Coils"/>
    </source>
</evidence>
<feature type="transmembrane region" description="Helical" evidence="2">
    <location>
        <begin position="93"/>
        <end position="114"/>
    </location>
</feature>
<gene>
    <name evidence="3" type="ORF">IQ235_02965</name>
</gene>
<comment type="caution">
    <text evidence="3">The sequence shown here is derived from an EMBL/GenBank/DDBJ whole genome shotgun (WGS) entry which is preliminary data.</text>
</comment>
<proteinExistence type="predicted"/>
<dbReference type="Proteomes" id="UP000621799">
    <property type="component" value="Unassembled WGS sequence"/>
</dbReference>